<dbReference type="WBParaSite" id="OFLC_0000248901-mRNA-1">
    <property type="protein sequence ID" value="OFLC_0000248901-mRNA-1"/>
    <property type="gene ID" value="OFLC_0000248901"/>
</dbReference>
<sequence length="68" mass="7688">MSGYSGDHNGTNQIIRNSTKSLLFRKRGLLGLDPNNYLIADQLNYYLDDRHIELGENGLALCKVVIHQ</sequence>
<accession>A0A183H4T0</accession>
<dbReference type="Proteomes" id="UP000267606">
    <property type="component" value="Unassembled WGS sequence"/>
</dbReference>
<proteinExistence type="predicted"/>
<organism evidence="3">
    <name type="scientific">Onchocerca flexuosa</name>
    <dbReference type="NCBI Taxonomy" id="387005"/>
    <lineage>
        <taxon>Eukaryota</taxon>
        <taxon>Metazoa</taxon>
        <taxon>Ecdysozoa</taxon>
        <taxon>Nematoda</taxon>
        <taxon>Chromadorea</taxon>
        <taxon>Rhabditida</taxon>
        <taxon>Spirurina</taxon>
        <taxon>Spiruromorpha</taxon>
        <taxon>Filarioidea</taxon>
        <taxon>Onchocercidae</taxon>
        <taxon>Onchocerca</taxon>
    </lineage>
</organism>
<evidence type="ECO:0000313" key="3">
    <source>
        <dbReference type="WBParaSite" id="OFLC_0000248901-mRNA-1"/>
    </source>
</evidence>
<protein>
    <submittedName>
        <fullName evidence="3">Transposase</fullName>
    </submittedName>
</protein>
<reference evidence="1 2" key="2">
    <citation type="submission" date="2018-11" db="EMBL/GenBank/DDBJ databases">
        <authorList>
            <consortium name="Pathogen Informatics"/>
        </authorList>
    </citation>
    <scope>NUCLEOTIDE SEQUENCE [LARGE SCALE GENOMIC DNA]</scope>
</reference>
<reference evidence="3" key="1">
    <citation type="submission" date="2016-06" db="UniProtKB">
        <authorList>
            <consortium name="WormBaseParasite"/>
        </authorList>
    </citation>
    <scope>IDENTIFICATION</scope>
</reference>
<evidence type="ECO:0000313" key="1">
    <source>
        <dbReference type="EMBL" id="VDO33168.1"/>
    </source>
</evidence>
<evidence type="ECO:0000313" key="2">
    <source>
        <dbReference type="Proteomes" id="UP000267606"/>
    </source>
</evidence>
<name>A0A183H4T0_9BILA</name>
<dbReference type="EMBL" id="UZAJ01001440">
    <property type="protein sequence ID" value="VDO33168.1"/>
    <property type="molecule type" value="Genomic_DNA"/>
</dbReference>
<keyword evidence="2" id="KW-1185">Reference proteome</keyword>
<gene>
    <name evidence="1" type="ORF">OFLC_LOCUS2490</name>
</gene>
<dbReference type="AlphaFoldDB" id="A0A183H4T0"/>